<evidence type="ECO:0000313" key="2">
    <source>
        <dbReference type="Proteomes" id="UP000199603"/>
    </source>
</evidence>
<dbReference type="EMBL" id="FNAG01000001">
    <property type="protein sequence ID" value="SDD22172.1"/>
    <property type="molecule type" value="Genomic_DNA"/>
</dbReference>
<dbReference type="RefSeq" id="WP_091239081.1">
    <property type="nucleotide sequence ID" value="NZ_FNAG01000001.1"/>
</dbReference>
<reference evidence="1 2" key="1">
    <citation type="submission" date="2016-10" db="EMBL/GenBank/DDBJ databases">
        <authorList>
            <person name="de Groot N.N."/>
        </authorList>
    </citation>
    <scope>NUCLEOTIDE SEQUENCE [LARGE SCALE GENOMIC DNA]</scope>
    <source>
        <strain evidence="1 2">DSM 16957</strain>
    </source>
</reference>
<accession>A0A1G6SZ36</accession>
<proteinExistence type="predicted"/>
<keyword evidence="2" id="KW-1185">Reference proteome</keyword>
<protein>
    <submittedName>
        <fullName evidence="1">Uncharacterized protein</fullName>
    </submittedName>
</protein>
<gene>
    <name evidence="1" type="ORF">SAMN04488509_101790</name>
</gene>
<sequence length="408" mass="44818">MKKTFVDVLLELPVDATLHQLLTEHALPVPLGFAWDDTPETSRALLDCVRQWSDIDAKDRLVGELNACLPLADGPGQQAIFQAAASGGSALIGLASCKSDLHRAFWLYRHHPDLFRHALDADFIERRGSQVQQHALGIKRHPNMTKPALAAFGQAVSKFYQRMLSCGDGVETTIFQRSPGVFLLTAHVKGLAMLHLEFQGTSLTRRVGNPSIHGMLEYSEKTGVVRTLIKGGAAFHQMLASEFATHVLGQIVDAKRIKPEKLDLTQFRAGVDFPQAIKDGFVAVQLKQITVLSPTGKLKVEATATAMAQHQSVTELMQEEMSAPLEGGWTVTAVQINLYYPGEAGRRNRVVTAELTSMGRLRLPMRDPVMKANVERYLVEKGILARGQTLDADDFPQADAQPHSMIEG</sequence>
<dbReference type="AlphaFoldDB" id="A0A1G6SZ36"/>
<dbReference type="OrthoDB" id="6058968at2"/>
<evidence type="ECO:0000313" key="1">
    <source>
        <dbReference type="EMBL" id="SDD22172.1"/>
    </source>
</evidence>
<organism evidence="1 2">
    <name type="scientific">Aquimonas voraii</name>
    <dbReference type="NCBI Taxonomy" id="265719"/>
    <lineage>
        <taxon>Bacteria</taxon>
        <taxon>Pseudomonadati</taxon>
        <taxon>Pseudomonadota</taxon>
        <taxon>Gammaproteobacteria</taxon>
        <taxon>Lysobacterales</taxon>
        <taxon>Lysobacteraceae</taxon>
        <taxon>Aquimonas</taxon>
    </lineage>
</organism>
<name>A0A1G6SZ36_9GAMM</name>
<dbReference type="Proteomes" id="UP000199603">
    <property type="component" value="Unassembled WGS sequence"/>
</dbReference>
<dbReference type="STRING" id="265719.SAMN04488509_101790"/>